<sequence length="90" mass="10108">METAVDKLGEKLGMDPLEFRLLNSAKEGTRRATGPVFQRVGFVETLQAAKDHPPMAWAGPFTKSISSMRTAIWSTPVSWITVCQRLWICR</sequence>
<gene>
    <name evidence="1" type="ORF">FJZ47_12325</name>
</gene>
<accession>A0A937W1P6</accession>
<dbReference type="GO" id="GO:0016491">
    <property type="term" value="F:oxidoreductase activity"/>
    <property type="evidence" value="ECO:0007669"/>
    <property type="project" value="InterPro"/>
</dbReference>
<evidence type="ECO:0000313" key="2">
    <source>
        <dbReference type="Proteomes" id="UP000712673"/>
    </source>
</evidence>
<dbReference type="EMBL" id="VGLS01000356">
    <property type="protein sequence ID" value="MBM3224573.1"/>
    <property type="molecule type" value="Genomic_DNA"/>
</dbReference>
<proteinExistence type="predicted"/>
<dbReference type="Gene3D" id="3.30.365.10">
    <property type="entry name" value="Aldehyde oxidase/xanthine dehydrogenase, molybdopterin binding domain"/>
    <property type="match status" value="1"/>
</dbReference>
<evidence type="ECO:0000313" key="1">
    <source>
        <dbReference type="EMBL" id="MBM3224573.1"/>
    </source>
</evidence>
<dbReference type="Proteomes" id="UP000712673">
    <property type="component" value="Unassembled WGS sequence"/>
</dbReference>
<dbReference type="SUPFAM" id="SSF56003">
    <property type="entry name" value="Molybdenum cofactor-binding domain"/>
    <property type="match status" value="1"/>
</dbReference>
<comment type="caution">
    <text evidence="1">The sequence shown here is derived from an EMBL/GenBank/DDBJ whole genome shotgun (WGS) entry which is preliminary data.</text>
</comment>
<protein>
    <recommendedName>
        <fullName evidence="3">Aldehyde oxidase/xanthine dehydrogenase first molybdopterin binding domain-containing protein</fullName>
    </recommendedName>
</protein>
<dbReference type="InterPro" id="IPR037165">
    <property type="entry name" value="AldOxase/xan_DH_Mopterin-bd_sf"/>
</dbReference>
<dbReference type="AlphaFoldDB" id="A0A937W1P6"/>
<evidence type="ECO:0008006" key="3">
    <source>
        <dbReference type="Google" id="ProtNLM"/>
    </source>
</evidence>
<name>A0A937W1P6_UNCTE</name>
<reference evidence="1" key="1">
    <citation type="submission" date="2019-03" db="EMBL/GenBank/DDBJ databases">
        <title>Lake Tanganyika Metagenome-Assembled Genomes (MAGs).</title>
        <authorList>
            <person name="Tran P."/>
        </authorList>
    </citation>
    <scope>NUCLEOTIDE SEQUENCE</scope>
    <source>
        <strain evidence="1">K_DeepCast_65m_m2_066</strain>
    </source>
</reference>
<organism evidence="1 2">
    <name type="scientific">Tectimicrobiota bacterium</name>
    <dbReference type="NCBI Taxonomy" id="2528274"/>
    <lineage>
        <taxon>Bacteria</taxon>
        <taxon>Pseudomonadati</taxon>
        <taxon>Nitrospinota/Tectimicrobiota group</taxon>
        <taxon>Candidatus Tectimicrobiota</taxon>
    </lineage>
</organism>